<reference evidence="9 10" key="1">
    <citation type="submission" date="2019-08" db="EMBL/GenBank/DDBJ databases">
        <title>The genome of the soybean aphid Biotype 1, its phylome, world population structure and adaptation to the North American continent.</title>
        <authorList>
            <person name="Giordano R."/>
            <person name="Donthu R.K."/>
            <person name="Hernandez A.G."/>
            <person name="Wright C.L."/>
            <person name="Zimin A.V."/>
        </authorList>
    </citation>
    <scope>NUCLEOTIDE SEQUENCE [LARGE SCALE GENOMIC DNA]</scope>
    <source>
        <tissue evidence="9">Whole aphids</tissue>
    </source>
</reference>
<evidence type="ECO:0000313" key="9">
    <source>
        <dbReference type="EMBL" id="KAE9531220.1"/>
    </source>
</evidence>
<dbReference type="SUPFAM" id="SSF103473">
    <property type="entry name" value="MFS general substrate transporter"/>
    <property type="match status" value="1"/>
</dbReference>
<keyword evidence="2" id="KW-0813">Transport</keyword>
<comment type="subcellular location">
    <subcellularLocation>
        <location evidence="1">Membrane</location>
        <topology evidence="1">Multi-pass membrane protein</topology>
    </subcellularLocation>
</comment>
<evidence type="ECO:0000313" key="10">
    <source>
        <dbReference type="Proteomes" id="UP000475862"/>
    </source>
</evidence>
<feature type="transmembrane region" description="Helical" evidence="7">
    <location>
        <begin position="321"/>
        <end position="338"/>
    </location>
</feature>
<proteinExistence type="predicted"/>
<dbReference type="InterPro" id="IPR050382">
    <property type="entry name" value="MFS_Na/Anion_cotransporter"/>
</dbReference>
<keyword evidence="6 7" id="KW-0472">Membrane</keyword>
<dbReference type="Pfam" id="PF07690">
    <property type="entry name" value="MFS_1"/>
    <property type="match status" value="1"/>
</dbReference>
<keyword evidence="4" id="KW-0769">Symport</keyword>
<dbReference type="InterPro" id="IPR020846">
    <property type="entry name" value="MFS_dom"/>
</dbReference>
<feature type="transmembrane region" description="Helical" evidence="7">
    <location>
        <begin position="455"/>
        <end position="473"/>
    </location>
</feature>
<dbReference type="Gene3D" id="1.20.1250.20">
    <property type="entry name" value="MFS general substrate transporter like domains"/>
    <property type="match status" value="1"/>
</dbReference>
<dbReference type="FunFam" id="1.20.1250.20:FF:000423">
    <property type="entry name" value="Putative inorganic phosphate cotransporter-like Protein"/>
    <property type="match status" value="1"/>
</dbReference>
<evidence type="ECO:0000256" key="5">
    <source>
        <dbReference type="ARBA" id="ARBA00022989"/>
    </source>
</evidence>
<dbReference type="GO" id="GO:0015293">
    <property type="term" value="F:symporter activity"/>
    <property type="evidence" value="ECO:0007669"/>
    <property type="project" value="UniProtKB-KW"/>
</dbReference>
<feature type="transmembrane region" description="Helical" evidence="7">
    <location>
        <begin position="385"/>
        <end position="405"/>
    </location>
</feature>
<dbReference type="InterPro" id="IPR036259">
    <property type="entry name" value="MFS_trans_sf"/>
</dbReference>
<keyword evidence="3 7" id="KW-0812">Transmembrane</keyword>
<organism evidence="9 10">
    <name type="scientific">Aphis glycines</name>
    <name type="common">Soybean aphid</name>
    <dbReference type="NCBI Taxonomy" id="307491"/>
    <lineage>
        <taxon>Eukaryota</taxon>
        <taxon>Metazoa</taxon>
        <taxon>Ecdysozoa</taxon>
        <taxon>Arthropoda</taxon>
        <taxon>Hexapoda</taxon>
        <taxon>Insecta</taxon>
        <taxon>Pterygota</taxon>
        <taxon>Neoptera</taxon>
        <taxon>Paraneoptera</taxon>
        <taxon>Hemiptera</taxon>
        <taxon>Sternorrhyncha</taxon>
        <taxon>Aphidomorpha</taxon>
        <taxon>Aphidoidea</taxon>
        <taxon>Aphididae</taxon>
        <taxon>Aphidini</taxon>
        <taxon>Aphis</taxon>
        <taxon>Aphis</taxon>
    </lineage>
</organism>
<feature type="transmembrane region" description="Helical" evidence="7">
    <location>
        <begin position="129"/>
        <end position="147"/>
    </location>
</feature>
<feature type="transmembrane region" description="Helical" evidence="7">
    <location>
        <begin position="273"/>
        <end position="300"/>
    </location>
</feature>
<evidence type="ECO:0000256" key="1">
    <source>
        <dbReference type="ARBA" id="ARBA00004141"/>
    </source>
</evidence>
<feature type="non-terminal residue" evidence="9">
    <location>
        <position position="550"/>
    </location>
</feature>
<feature type="transmembrane region" description="Helical" evidence="7">
    <location>
        <begin position="216"/>
        <end position="241"/>
    </location>
</feature>
<gene>
    <name evidence="9" type="ORF">AGLY_010426</name>
</gene>
<dbReference type="Proteomes" id="UP000475862">
    <property type="component" value="Unassembled WGS sequence"/>
</dbReference>
<feature type="transmembrane region" description="Helical" evidence="7">
    <location>
        <begin position="358"/>
        <end position="378"/>
    </location>
</feature>
<evidence type="ECO:0000256" key="2">
    <source>
        <dbReference type="ARBA" id="ARBA00022448"/>
    </source>
</evidence>
<feature type="transmembrane region" description="Helical" evidence="7">
    <location>
        <begin position="7"/>
        <end position="23"/>
    </location>
</feature>
<evidence type="ECO:0000256" key="3">
    <source>
        <dbReference type="ARBA" id="ARBA00022692"/>
    </source>
</evidence>
<evidence type="ECO:0000256" key="4">
    <source>
        <dbReference type="ARBA" id="ARBA00022847"/>
    </source>
</evidence>
<feature type="transmembrane region" description="Helical" evidence="7">
    <location>
        <begin position="417"/>
        <end position="443"/>
    </location>
</feature>
<feature type="domain" description="Major facilitator superfamily (MFS) profile" evidence="8">
    <location>
        <begin position="41"/>
        <end position="477"/>
    </location>
</feature>
<feature type="transmembrane region" description="Helical" evidence="7">
    <location>
        <begin position="35"/>
        <end position="54"/>
    </location>
</feature>
<name>A0A6G0TEV3_APHGL</name>
<dbReference type="FunFam" id="1.20.1250.20:FF:000003">
    <property type="entry name" value="Solute carrier family 17 member 3"/>
    <property type="match status" value="1"/>
</dbReference>
<keyword evidence="5 7" id="KW-1133">Transmembrane helix</keyword>
<evidence type="ECO:0000259" key="8">
    <source>
        <dbReference type="PROSITE" id="PS50850"/>
    </source>
</evidence>
<dbReference type="PROSITE" id="PS50850">
    <property type="entry name" value="MFS"/>
    <property type="match status" value="1"/>
</dbReference>
<dbReference type="GO" id="GO:0016020">
    <property type="term" value="C:membrane"/>
    <property type="evidence" value="ECO:0007669"/>
    <property type="project" value="UniProtKB-SubCell"/>
</dbReference>
<dbReference type="AlphaFoldDB" id="A0A6G0TEV3"/>
<protein>
    <recommendedName>
        <fullName evidence="8">Major facilitator superfamily (MFS) profile domain-containing protein</fullName>
    </recommendedName>
</protein>
<evidence type="ECO:0000256" key="6">
    <source>
        <dbReference type="ARBA" id="ARBA00023136"/>
    </source>
</evidence>
<dbReference type="PANTHER" id="PTHR11662:SF455">
    <property type="entry name" value="GH23975P"/>
    <property type="match status" value="1"/>
</dbReference>
<comment type="caution">
    <text evidence="9">The sequence shown here is derived from an EMBL/GenBank/DDBJ whole genome shotgun (WGS) entry which is preliminary data.</text>
</comment>
<feature type="transmembrane region" description="Helical" evidence="7">
    <location>
        <begin position="159"/>
        <end position="179"/>
    </location>
</feature>
<accession>A0A6G0TEV3</accession>
<dbReference type="EMBL" id="VYZN01000041">
    <property type="protein sequence ID" value="KAE9531220.1"/>
    <property type="molecule type" value="Genomic_DNA"/>
</dbReference>
<keyword evidence="10" id="KW-1185">Reference proteome</keyword>
<feature type="transmembrane region" description="Helical" evidence="7">
    <location>
        <begin position="185"/>
        <end position="204"/>
    </location>
</feature>
<dbReference type="OrthoDB" id="6578822at2759"/>
<dbReference type="GO" id="GO:0006820">
    <property type="term" value="P:monoatomic anion transport"/>
    <property type="evidence" value="ECO:0007669"/>
    <property type="project" value="TreeGrafter"/>
</dbReference>
<dbReference type="InterPro" id="IPR011701">
    <property type="entry name" value="MFS"/>
</dbReference>
<sequence>MSNHVDLVTLPLFTYWLLAIHLVSKPKLWGSCRLSIAFCVFLAAIQMAMLRDNLGIALLCMSKPVGNLTCELNEATVPTLPWIDRKQNCEFEWDSATRGRILGSFLYGYVLTTMVGGIISNSYGAKLPFMVAGYGNVIVHLLCPLAAQVHTELFFACRLVQGMFAGLMAGPFFQLFSAWMSEDEASILLSFAFSGYSFGTIMIYPMSGALCNSNIYGYGGWSLIFYVPATISILFILYWHLYLYDVPDNHPKISPEEYEYLLQNVGISAEPPVIPWLSIFTSLPFIAYVMCYSAFLWNIFTMMNNMPMFMQTMLSIPTNESGYLYCIPFILMFLTRNFNATTYPIIRNCSGLSNTVCRKLYCCFGCIMVITSLLSIIFEENVTKWHVVVAISINLALGDFAYSGGFFPTLLDLAPNYAGLLSGVSTFIAFVVACPATYVNSIIIKQNTKDEWNTVLWIIIILFTFIMFFYLIFGSAKLQLWSVAKLEVPERGPLRSTIYNASRNMSTIRPSHFCCILLDDISFNKQLTQTFQQGNQLEYWQTYHFHHQSY</sequence>
<evidence type="ECO:0000256" key="7">
    <source>
        <dbReference type="SAM" id="Phobius"/>
    </source>
</evidence>
<dbReference type="PANTHER" id="PTHR11662">
    <property type="entry name" value="SOLUTE CARRIER FAMILY 17"/>
    <property type="match status" value="1"/>
</dbReference>
<feature type="transmembrane region" description="Helical" evidence="7">
    <location>
        <begin position="105"/>
        <end position="123"/>
    </location>
</feature>